<dbReference type="Pfam" id="PF17172">
    <property type="entry name" value="GST_N_4"/>
    <property type="match status" value="1"/>
</dbReference>
<name>V3Z5G8_LOTGI</name>
<feature type="domain" description="Thioredoxin-like fold" evidence="3">
    <location>
        <begin position="29"/>
        <end position="121"/>
    </location>
</feature>
<proteinExistence type="inferred from homology"/>
<protein>
    <recommendedName>
        <fullName evidence="6">GST N-terminal domain-containing protein</fullName>
    </recommendedName>
</protein>
<gene>
    <name evidence="4" type="ORF">LOTGIDRAFT_129996</name>
</gene>
<reference evidence="4 5" key="1">
    <citation type="journal article" date="2013" name="Nature">
        <title>Insights into bilaterian evolution from three spiralian genomes.</title>
        <authorList>
            <person name="Simakov O."/>
            <person name="Marletaz F."/>
            <person name="Cho S.J."/>
            <person name="Edsinger-Gonzales E."/>
            <person name="Havlak P."/>
            <person name="Hellsten U."/>
            <person name="Kuo D.H."/>
            <person name="Larsson T."/>
            <person name="Lv J."/>
            <person name="Arendt D."/>
            <person name="Savage R."/>
            <person name="Osoegawa K."/>
            <person name="de Jong P."/>
            <person name="Grimwood J."/>
            <person name="Chapman J.A."/>
            <person name="Shapiro H."/>
            <person name="Aerts A."/>
            <person name="Otillar R.P."/>
            <person name="Terry A.Y."/>
            <person name="Boore J.L."/>
            <person name="Grigoriev I.V."/>
            <person name="Lindberg D.R."/>
            <person name="Seaver E.C."/>
            <person name="Weisblat D.A."/>
            <person name="Putnam N.H."/>
            <person name="Rokhsar D.S."/>
        </authorList>
    </citation>
    <scope>NUCLEOTIDE SEQUENCE [LARGE SCALE GENOMIC DNA]</scope>
</reference>
<feature type="non-terminal residue" evidence="4">
    <location>
        <position position="1"/>
    </location>
</feature>
<dbReference type="SFLD" id="SFLDG01200">
    <property type="entry name" value="SUF1.1"/>
    <property type="match status" value="1"/>
</dbReference>
<dbReference type="InterPro" id="IPR026928">
    <property type="entry name" value="FAX/IsoI-like"/>
</dbReference>
<evidence type="ECO:0000313" key="5">
    <source>
        <dbReference type="Proteomes" id="UP000030746"/>
    </source>
</evidence>
<organism evidence="4 5">
    <name type="scientific">Lottia gigantea</name>
    <name type="common">Giant owl limpet</name>
    <dbReference type="NCBI Taxonomy" id="225164"/>
    <lineage>
        <taxon>Eukaryota</taxon>
        <taxon>Metazoa</taxon>
        <taxon>Spiralia</taxon>
        <taxon>Lophotrochozoa</taxon>
        <taxon>Mollusca</taxon>
        <taxon>Gastropoda</taxon>
        <taxon>Patellogastropoda</taxon>
        <taxon>Lottioidea</taxon>
        <taxon>Lottiidae</taxon>
        <taxon>Lottia</taxon>
    </lineage>
</organism>
<dbReference type="OrthoDB" id="5809458at2759"/>
<dbReference type="OMA" id="MEYAERI"/>
<dbReference type="InterPro" id="IPR036249">
    <property type="entry name" value="Thioredoxin-like_sf"/>
</dbReference>
<dbReference type="SUPFAM" id="SSF52833">
    <property type="entry name" value="Thioredoxin-like"/>
    <property type="match status" value="1"/>
</dbReference>
<dbReference type="KEGG" id="lgi:LOTGIDRAFT_129996"/>
<dbReference type="AlphaFoldDB" id="V3Z5G8"/>
<evidence type="ECO:0008006" key="6">
    <source>
        <dbReference type="Google" id="ProtNLM"/>
    </source>
</evidence>
<dbReference type="PANTHER" id="PTHR12289">
    <property type="entry name" value="METAXIN RELATED"/>
    <property type="match status" value="1"/>
</dbReference>
<dbReference type="CDD" id="cd03080">
    <property type="entry name" value="GST_N_Metaxin_like"/>
    <property type="match status" value="1"/>
</dbReference>
<evidence type="ECO:0000313" key="4">
    <source>
        <dbReference type="EMBL" id="ESO85993.1"/>
    </source>
</evidence>
<dbReference type="InterPro" id="IPR012336">
    <property type="entry name" value="Thioredoxin-like_fold"/>
</dbReference>
<dbReference type="InterPro" id="IPR033468">
    <property type="entry name" value="Metaxin_GST"/>
</dbReference>
<evidence type="ECO:0000256" key="1">
    <source>
        <dbReference type="ARBA" id="ARBA00006475"/>
    </source>
</evidence>
<dbReference type="Gene3D" id="3.40.30.10">
    <property type="entry name" value="Glutaredoxin"/>
    <property type="match status" value="1"/>
</dbReference>
<dbReference type="SUPFAM" id="SSF47616">
    <property type="entry name" value="GST C-terminal domain-like"/>
    <property type="match status" value="1"/>
</dbReference>
<dbReference type="InterPro" id="IPR050931">
    <property type="entry name" value="Mito_Protein_Transport_Metaxin"/>
</dbReference>
<dbReference type="RefSeq" id="XP_009063247.1">
    <property type="nucleotide sequence ID" value="XM_009064999.1"/>
</dbReference>
<dbReference type="GO" id="GO:0005737">
    <property type="term" value="C:cytoplasm"/>
    <property type="evidence" value="ECO:0007669"/>
    <property type="project" value="TreeGrafter"/>
</dbReference>
<dbReference type="InterPro" id="IPR036282">
    <property type="entry name" value="Glutathione-S-Trfase_C_sf"/>
</dbReference>
<feature type="domain" description="Metaxin glutathione S-transferase" evidence="2">
    <location>
        <begin position="165"/>
        <end position="228"/>
    </location>
</feature>
<dbReference type="GeneID" id="20233024"/>
<dbReference type="Pfam" id="PF17171">
    <property type="entry name" value="GST_C_6"/>
    <property type="match status" value="1"/>
</dbReference>
<dbReference type="InterPro" id="IPR040079">
    <property type="entry name" value="Glutathione_S-Trfase"/>
</dbReference>
<dbReference type="SFLD" id="SFLDS00019">
    <property type="entry name" value="Glutathione_Transferase_(cytos"/>
    <property type="match status" value="1"/>
</dbReference>
<evidence type="ECO:0000259" key="2">
    <source>
        <dbReference type="Pfam" id="PF17171"/>
    </source>
</evidence>
<dbReference type="CTD" id="20233024"/>
<dbReference type="SFLD" id="SFLDG01180">
    <property type="entry name" value="SUF1"/>
    <property type="match status" value="1"/>
</dbReference>
<sequence>INRRKKKYPKDVVILHGVGRGPYCPSLSPFVLKVETYFRMNRIPYQLEPGFEMSSKGKIPWIEYNGEIINDSSFIIQYFNKKLGIDLDRSLSPRERAIARAFQKMSEENLLWGLALCRWVYKYESYKWMGIPWLLCKMVGRTVRKNAFGHGIGRHTQQEVLHIMEADIQALSDFLGNKKFLMGDDPTEVDNSIFGILSQMMWHSVDQPGEMLIKGEKYPNLRDYCTRMKELFWKDWNDCITHGGTREATR</sequence>
<dbReference type="PANTHER" id="PTHR12289:SF41">
    <property type="entry name" value="FAILED AXON CONNECTIONS-RELATED"/>
    <property type="match status" value="1"/>
</dbReference>
<dbReference type="Gene3D" id="1.20.1050.10">
    <property type="match status" value="1"/>
</dbReference>
<dbReference type="HOGENOM" id="CLU_044137_1_2_1"/>
<dbReference type="Proteomes" id="UP000030746">
    <property type="component" value="Unassembled WGS sequence"/>
</dbReference>
<comment type="similarity">
    <text evidence="1">Belongs to the FAX family.</text>
</comment>
<dbReference type="EMBL" id="KB203188">
    <property type="protein sequence ID" value="ESO85993.1"/>
    <property type="molecule type" value="Genomic_DNA"/>
</dbReference>
<dbReference type="CDD" id="cd03193">
    <property type="entry name" value="GST_C_Metaxin"/>
    <property type="match status" value="1"/>
</dbReference>
<evidence type="ECO:0000259" key="3">
    <source>
        <dbReference type="Pfam" id="PF17172"/>
    </source>
</evidence>
<accession>V3Z5G8</accession>
<keyword evidence="5" id="KW-1185">Reference proteome</keyword>